<organism evidence="1 2">
    <name type="scientific">Xylella fastidiosa subsp. multiplex</name>
    <dbReference type="NCBI Taxonomy" id="644357"/>
    <lineage>
        <taxon>Bacteria</taxon>
        <taxon>Pseudomonadati</taxon>
        <taxon>Pseudomonadota</taxon>
        <taxon>Gammaproteobacteria</taxon>
        <taxon>Lysobacterales</taxon>
        <taxon>Lysobacteraceae</taxon>
        <taxon>Xylella</taxon>
    </lineage>
</organism>
<evidence type="ECO:0000313" key="1">
    <source>
        <dbReference type="EMBL" id="MDC6408908.1"/>
    </source>
</evidence>
<sequence>MESGNTVNGYPASVSNQIKAGDVFFGNWADLIIAMWGG</sequence>
<protein>
    <submittedName>
        <fullName evidence="1">Phage major capsid protein</fullName>
    </submittedName>
</protein>
<dbReference type="EMBL" id="JAJKGN010000002">
    <property type="protein sequence ID" value="MDC6408908.1"/>
    <property type="molecule type" value="Genomic_DNA"/>
</dbReference>
<name>A0AAW6HVT4_XYLFS</name>
<evidence type="ECO:0000313" key="2">
    <source>
        <dbReference type="Proteomes" id="UP001220702"/>
    </source>
</evidence>
<comment type="caution">
    <text evidence="1">The sequence shown here is derived from an EMBL/GenBank/DDBJ whole genome shotgun (WGS) entry which is preliminary data.</text>
</comment>
<reference evidence="1" key="2">
    <citation type="journal article" date="2023" name="Commun. Biol.">
        <title>Suspicions of two bridgehead invasions of Xylella fastidiosa subsp. multiplex in France.</title>
        <authorList>
            <person name="Dupas E."/>
            <person name="Durand K."/>
            <person name="Rieux A."/>
            <person name="Briand M."/>
            <person name="Pruvost O."/>
            <person name="Cunty A."/>
            <person name="Denance N."/>
            <person name="Donnadieu C."/>
            <person name="Legendre B."/>
            <person name="Lopez-Roques C."/>
            <person name="Cesbron S."/>
            <person name="Ravigne V."/>
            <person name="Jacques M.A."/>
        </authorList>
    </citation>
    <scope>NUCLEOTIDE SEQUENCE</scope>
    <source>
        <strain evidence="1">CFBP8070</strain>
    </source>
</reference>
<proteinExistence type="predicted"/>
<dbReference type="Proteomes" id="UP001220702">
    <property type="component" value="Unassembled WGS sequence"/>
</dbReference>
<reference evidence="1" key="1">
    <citation type="submission" date="2021-11" db="EMBL/GenBank/DDBJ databases">
        <authorList>
            <person name="Denance N."/>
            <person name="Briand M."/>
            <person name="Dupas E."/>
            <person name="Durand K."/>
            <person name="Legendre B."/>
            <person name="Cunty A."/>
            <person name="Donnadieu C."/>
            <person name="Lopez Roques C."/>
            <person name="Cesbron S."/>
            <person name="Jacques M.A."/>
        </authorList>
    </citation>
    <scope>NUCLEOTIDE SEQUENCE</scope>
    <source>
        <strain evidence="1">CFBP8070</strain>
    </source>
</reference>
<dbReference type="AlphaFoldDB" id="A0AAW6HVT4"/>
<accession>A0AAW6HVT4</accession>
<gene>
    <name evidence="1" type="ORF">LOK82_09830</name>
</gene>